<dbReference type="InterPro" id="IPR059231">
    <property type="entry name" value="Leader_pinensin"/>
</dbReference>
<name>A0A918N319_9FLAO</name>
<dbReference type="NCBIfam" id="NF038180">
    <property type="entry name" value="leader_pinensin"/>
    <property type="match status" value="1"/>
</dbReference>
<proteinExistence type="predicted"/>
<gene>
    <name evidence="1" type="ORF">GCM10007384_19330</name>
</gene>
<comment type="caution">
    <text evidence="1">The sequence shown here is derived from an EMBL/GenBank/DDBJ whole genome shotgun (WGS) entry which is preliminary data.</text>
</comment>
<keyword evidence="2" id="KW-1185">Reference proteome</keyword>
<accession>A0A918N319</accession>
<protein>
    <submittedName>
        <fullName evidence="1">Uncharacterized protein</fullName>
    </submittedName>
</protein>
<dbReference type="AlphaFoldDB" id="A0A918N319"/>
<evidence type="ECO:0000313" key="2">
    <source>
        <dbReference type="Proteomes" id="UP000601108"/>
    </source>
</evidence>
<organism evidence="1 2">
    <name type="scientific">Aquimarina muelleri</name>
    <dbReference type="NCBI Taxonomy" id="279356"/>
    <lineage>
        <taxon>Bacteria</taxon>
        <taxon>Pseudomonadati</taxon>
        <taxon>Bacteroidota</taxon>
        <taxon>Flavobacteriia</taxon>
        <taxon>Flavobacteriales</taxon>
        <taxon>Flavobacteriaceae</taxon>
        <taxon>Aquimarina</taxon>
    </lineage>
</organism>
<sequence>MKNSKSKLTLDELQVESFVTSISSEVSQHIAGGLGIAKHPTHTGKTDAHAGCTCANQLQGPAFNL</sequence>
<dbReference type="RefSeq" id="WP_027414348.1">
    <property type="nucleotide sequence ID" value="NZ_BMWS01000011.1"/>
</dbReference>
<dbReference type="Proteomes" id="UP000601108">
    <property type="component" value="Unassembled WGS sequence"/>
</dbReference>
<evidence type="ECO:0000313" key="1">
    <source>
        <dbReference type="EMBL" id="GGX17996.1"/>
    </source>
</evidence>
<dbReference type="EMBL" id="BMWS01000011">
    <property type="protein sequence ID" value="GGX17996.1"/>
    <property type="molecule type" value="Genomic_DNA"/>
</dbReference>
<reference evidence="1 2" key="1">
    <citation type="journal article" date="2014" name="Int. J. Syst. Evol. Microbiol.">
        <title>Complete genome sequence of Corynebacterium casei LMG S-19264T (=DSM 44701T), isolated from a smear-ripened cheese.</title>
        <authorList>
            <consortium name="US DOE Joint Genome Institute (JGI-PGF)"/>
            <person name="Walter F."/>
            <person name="Albersmeier A."/>
            <person name="Kalinowski J."/>
            <person name="Ruckert C."/>
        </authorList>
    </citation>
    <scope>NUCLEOTIDE SEQUENCE [LARGE SCALE GENOMIC DNA]</scope>
    <source>
        <strain evidence="1 2">KCTC 12285</strain>
    </source>
</reference>